<comment type="caution">
    <text evidence="1">The sequence shown here is derived from an EMBL/GenBank/DDBJ whole genome shotgun (WGS) entry which is preliminary data.</text>
</comment>
<name>A0ACC2MWH5_PERAE</name>
<evidence type="ECO:0000313" key="1">
    <source>
        <dbReference type="EMBL" id="KAJ8649790.1"/>
    </source>
</evidence>
<evidence type="ECO:0000313" key="2">
    <source>
        <dbReference type="Proteomes" id="UP001234297"/>
    </source>
</evidence>
<organism evidence="1 2">
    <name type="scientific">Persea americana</name>
    <name type="common">Avocado</name>
    <dbReference type="NCBI Taxonomy" id="3435"/>
    <lineage>
        <taxon>Eukaryota</taxon>
        <taxon>Viridiplantae</taxon>
        <taxon>Streptophyta</taxon>
        <taxon>Embryophyta</taxon>
        <taxon>Tracheophyta</taxon>
        <taxon>Spermatophyta</taxon>
        <taxon>Magnoliopsida</taxon>
        <taxon>Magnoliidae</taxon>
        <taxon>Laurales</taxon>
        <taxon>Lauraceae</taxon>
        <taxon>Persea</taxon>
    </lineage>
</organism>
<sequence>MPEINPTQGLLQFCSARRTATGSAATSLQRERRDDYWYTLISGIFSVSSSEQRVGSSLVCATMCRATTQILFSVLSKTLTHFCVAQARTLLR</sequence>
<gene>
    <name evidence="1" type="ORF">MRB53_002813</name>
</gene>
<accession>A0ACC2MWH5</accession>
<dbReference type="EMBL" id="CM056809">
    <property type="protein sequence ID" value="KAJ8649790.1"/>
    <property type="molecule type" value="Genomic_DNA"/>
</dbReference>
<protein>
    <submittedName>
        <fullName evidence="1">Uncharacterized protein</fullName>
    </submittedName>
</protein>
<reference evidence="1 2" key="1">
    <citation type="journal article" date="2022" name="Hortic Res">
        <title>A haplotype resolved chromosomal level avocado genome allows analysis of novel avocado genes.</title>
        <authorList>
            <person name="Nath O."/>
            <person name="Fletcher S.J."/>
            <person name="Hayward A."/>
            <person name="Shaw L.M."/>
            <person name="Masouleh A.K."/>
            <person name="Furtado A."/>
            <person name="Henry R.J."/>
            <person name="Mitter N."/>
        </authorList>
    </citation>
    <scope>NUCLEOTIDE SEQUENCE [LARGE SCALE GENOMIC DNA]</scope>
    <source>
        <strain evidence="2">cv. Hass</strain>
    </source>
</reference>
<keyword evidence="2" id="KW-1185">Reference proteome</keyword>
<proteinExistence type="predicted"/>
<dbReference type="Proteomes" id="UP001234297">
    <property type="component" value="Chromosome 1"/>
</dbReference>